<dbReference type="EC" id="2.3.1.20" evidence="5 16"/>
<gene>
    <name evidence="17" type="ORF">BCR42DRAFT_401960</name>
</gene>
<dbReference type="OrthoDB" id="264532at2759"/>
<dbReference type="PANTHER" id="PTHR12317">
    <property type="entry name" value="DIACYLGLYCEROL O-ACYLTRANSFERASE"/>
    <property type="match status" value="1"/>
</dbReference>
<comment type="function">
    <text evidence="16">Catalyzes the terminal and only committed step in triacylglycerol synthesis by using diacylglycerol and fatty acyl CoA as substrates.</text>
</comment>
<evidence type="ECO:0000256" key="2">
    <source>
        <dbReference type="ARBA" id="ARBA00004771"/>
    </source>
</evidence>
<dbReference type="AlphaFoldDB" id="A0A1X2IXD0"/>
<dbReference type="GO" id="GO:0006071">
    <property type="term" value="P:glycerol metabolic process"/>
    <property type="evidence" value="ECO:0007669"/>
    <property type="project" value="UniProtKB-UniRule"/>
</dbReference>
<evidence type="ECO:0000313" key="17">
    <source>
        <dbReference type="EMBL" id="ORZ23976.1"/>
    </source>
</evidence>
<organism evidence="17 18">
    <name type="scientific">Absidia repens</name>
    <dbReference type="NCBI Taxonomy" id="90262"/>
    <lineage>
        <taxon>Eukaryota</taxon>
        <taxon>Fungi</taxon>
        <taxon>Fungi incertae sedis</taxon>
        <taxon>Mucoromycota</taxon>
        <taxon>Mucoromycotina</taxon>
        <taxon>Mucoromycetes</taxon>
        <taxon>Mucorales</taxon>
        <taxon>Cunninghamellaceae</taxon>
        <taxon>Absidia</taxon>
    </lineage>
</organism>
<dbReference type="CDD" id="cd07987">
    <property type="entry name" value="LPLAT_MGAT-like"/>
    <property type="match status" value="1"/>
</dbReference>
<keyword evidence="7 17" id="KW-0808">Transferase</keyword>
<evidence type="ECO:0000256" key="6">
    <source>
        <dbReference type="ARBA" id="ARBA00022516"/>
    </source>
</evidence>
<keyword evidence="12 16" id="KW-0443">Lipid metabolism</keyword>
<evidence type="ECO:0000256" key="15">
    <source>
        <dbReference type="ARBA" id="ARBA00048109"/>
    </source>
</evidence>
<protein>
    <recommendedName>
        <fullName evidence="5 16">Diacylglycerol O-acyltransferase</fullName>
        <ecNumber evidence="5 16">2.3.1.20</ecNumber>
    </recommendedName>
</protein>
<comment type="subcellular location">
    <subcellularLocation>
        <location evidence="1 16">Endoplasmic reticulum membrane</location>
        <topology evidence="1 16">Multi-pass membrane protein</topology>
    </subcellularLocation>
</comment>
<comment type="caution">
    <text evidence="17">The sequence shown here is derived from an EMBL/GenBank/DDBJ whole genome shotgun (WGS) entry which is preliminary data.</text>
</comment>
<evidence type="ECO:0000256" key="1">
    <source>
        <dbReference type="ARBA" id="ARBA00004477"/>
    </source>
</evidence>
<feature type="transmembrane region" description="Helical" evidence="16">
    <location>
        <begin position="60"/>
        <end position="77"/>
    </location>
</feature>
<accession>A0A1X2IXD0</accession>
<keyword evidence="11 16" id="KW-1133">Transmembrane helix</keyword>
<dbReference type="Proteomes" id="UP000193560">
    <property type="component" value="Unassembled WGS sequence"/>
</dbReference>
<dbReference type="SUPFAM" id="SSF69593">
    <property type="entry name" value="Glycerol-3-phosphate (1)-acyltransferase"/>
    <property type="match status" value="1"/>
</dbReference>
<proteinExistence type="inferred from homology"/>
<evidence type="ECO:0000256" key="9">
    <source>
        <dbReference type="ARBA" id="ARBA00022798"/>
    </source>
</evidence>
<keyword evidence="14 16" id="KW-0012">Acyltransferase</keyword>
<comment type="catalytic activity">
    <reaction evidence="15 16">
        <text>an acyl-CoA + a 1,2-diacyl-sn-glycerol = a triacyl-sn-glycerol + CoA</text>
        <dbReference type="Rhea" id="RHEA:10868"/>
        <dbReference type="ChEBI" id="CHEBI:17815"/>
        <dbReference type="ChEBI" id="CHEBI:57287"/>
        <dbReference type="ChEBI" id="CHEBI:58342"/>
        <dbReference type="ChEBI" id="CHEBI:64615"/>
        <dbReference type="EC" id="2.3.1.20"/>
    </reaction>
</comment>
<reference evidence="17 18" key="1">
    <citation type="submission" date="2016-07" db="EMBL/GenBank/DDBJ databases">
        <title>Pervasive Adenine N6-methylation of Active Genes in Fungi.</title>
        <authorList>
            <consortium name="DOE Joint Genome Institute"/>
            <person name="Mondo S.J."/>
            <person name="Dannebaum R.O."/>
            <person name="Kuo R.C."/>
            <person name="Labutti K."/>
            <person name="Haridas S."/>
            <person name="Kuo A."/>
            <person name="Salamov A."/>
            <person name="Ahrendt S.R."/>
            <person name="Lipzen A."/>
            <person name="Sullivan W."/>
            <person name="Andreopoulos W.B."/>
            <person name="Clum A."/>
            <person name="Lindquist E."/>
            <person name="Daum C."/>
            <person name="Ramamoorthy G.K."/>
            <person name="Gryganskyi A."/>
            <person name="Culley D."/>
            <person name="Magnuson J.K."/>
            <person name="James T.Y."/>
            <person name="O'Malley M.A."/>
            <person name="Stajich J.E."/>
            <person name="Spatafora J.W."/>
            <person name="Visel A."/>
            <person name="Grigoriev I.V."/>
        </authorList>
    </citation>
    <scope>NUCLEOTIDE SEQUENCE [LARGE SCALE GENOMIC DNA]</scope>
    <source>
        <strain evidence="17 18">NRRL 1336</strain>
    </source>
</reference>
<keyword evidence="9" id="KW-0319">Glycerol metabolism</keyword>
<sequence length="373" mass="42188">MITTTKKVIPETISLTTAALTKTNHHNNSLDQDDLNVPEASLITAPLSIPWERRLQMGSVIVWLTSSFYLMGLFLWFWTRPFWFPLAILYLAYLLLDRAPVEGGRPFPWVREWSLWKHIVDFFPIQIIKEQNLDPSCRYIFGCHPHGIACFGPLTTFGTEASGFSRLFPGINTRLATLPVTFMVPLYRDLLLSMGLCSISRASCDHVLSSSGLSLAIVVGGATEALVAQPGTNQLILKKRLGFIRLAIRHNATLVPVFSFGEADMYHQSQSMGGSLGQTLRSWVKQICGISFPLFHARGIFNYDFGLVPYRKPVTIIVGRPIAVPKLEKDQAEPTKEQLLEVQERYIKELIDIYDKYKDVYSKDRHQDLEIIA</sequence>
<evidence type="ECO:0000256" key="8">
    <source>
        <dbReference type="ARBA" id="ARBA00022692"/>
    </source>
</evidence>
<evidence type="ECO:0000256" key="4">
    <source>
        <dbReference type="ARBA" id="ARBA00005420"/>
    </source>
</evidence>
<evidence type="ECO:0000256" key="5">
    <source>
        <dbReference type="ARBA" id="ARBA00013244"/>
    </source>
</evidence>
<evidence type="ECO:0000256" key="7">
    <source>
        <dbReference type="ARBA" id="ARBA00022679"/>
    </source>
</evidence>
<comment type="caution">
    <text evidence="16">Lacks conserved residue(s) required for the propagation of feature annotation.</text>
</comment>
<dbReference type="GO" id="GO:0005789">
    <property type="term" value="C:endoplasmic reticulum membrane"/>
    <property type="evidence" value="ECO:0007669"/>
    <property type="project" value="UniProtKB-SubCell"/>
</dbReference>
<keyword evidence="6 16" id="KW-0444">Lipid biosynthesis</keyword>
<name>A0A1X2IXD0_9FUNG</name>
<dbReference type="Pfam" id="PF03982">
    <property type="entry name" value="DAGAT"/>
    <property type="match status" value="1"/>
</dbReference>
<evidence type="ECO:0000256" key="14">
    <source>
        <dbReference type="ARBA" id="ARBA00023315"/>
    </source>
</evidence>
<evidence type="ECO:0000313" key="18">
    <source>
        <dbReference type="Proteomes" id="UP000193560"/>
    </source>
</evidence>
<dbReference type="GO" id="GO:0004144">
    <property type="term" value="F:diacylglycerol O-acyltransferase activity"/>
    <property type="evidence" value="ECO:0007669"/>
    <property type="project" value="UniProtKB-UniRule"/>
</dbReference>
<keyword evidence="10 16" id="KW-0256">Endoplasmic reticulum</keyword>
<dbReference type="EMBL" id="MCGE01000002">
    <property type="protein sequence ID" value="ORZ23976.1"/>
    <property type="molecule type" value="Genomic_DNA"/>
</dbReference>
<keyword evidence="13 16" id="KW-0472">Membrane</keyword>
<dbReference type="STRING" id="90262.A0A1X2IXD0"/>
<evidence type="ECO:0000256" key="12">
    <source>
        <dbReference type="ARBA" id="ARBA00023098"/>
    </source>
</evidence>
<evidence type="ECO:0000256" key="3">
    <source>
        <dbReference type="ARBA" id="ARBA00005189"/>
    </source>
</evidence>
<evidence type="ECO:0000256" key="11">
    <source>
        <dbReference type="ARBA" id="ARBA00022989"/>
    </source>
</evidence>
<evidence type="ECO:0000256" key="10">
    <source>
        <dbReference type="ARBA" id="ARBA00022824"/>
    </source>
</evidence>
<evidence type="ECO:0000256" key="16">
    <source>
        <dbReference type="RuleBase" id="RU367023"/>
    </source>
</evidence>
<comment type="similarity">
    <text evidence="4 16">Belongs to the diacylglycerol acyltransferase family.</text>
</comment>
<dbReference type="InterPro" id="IPR007130">
    <property type="entry name" value="DAGAT"/>
</dbReference>
<dbReference type="UniPathway" id="UPA00282"/>
<comment type="pathway">
    <text evidence="2 16">Glycerolipid metabolism; triacylglycerol biosynthesis.</text>
</comment>
<dbReference type="PANTHER" id="PTHR12317:SF0">
    <property type="entry name" value="ACYLTRANSFERASE"/>
    <property type="match status" value="1"/>
</dbReference>
<evidence type="ECO:0000256" key="13">
    <source>
        <dbReference type="ARBA" id="ARBA00023136"/>
    </source>
</evidence>
<comment type="pathway">
    <text evidence="3">Lipid metabolism.</text>
</comment>
<keyword evidence="18" id="KW-1185">Reference proteome</keyword>
<keyword evidence="8 16" id="KW-0812">Transmembrane</keyword>
<dbReference type="GO" id="GO:0019432">
    <property type="term" value="P:triglyceride biosynthetic process"/>
    <property type="evidence" value="ECO:0007669"/>
    <property type="project" value="UniProtKB-UniRule"/>
</dbReference>